<dbReference type="PROSITE" id="PS51482">
    <property type="entry name" value="DEGV"/>
    <property type="match status" value="1"/>
</dbReference>
<dbReference type="KEGG" id="eac:EAL2_c20650"/>
<reference evidence="2 3" key="1">
    <citation type="journal article" date="2014" name="Genome Announc.">
        <title>Complete Genome Sequence of Amino Acid-Utilizing Eubacterium acidaminophilum al-2 (DSM 3953).</title>
        <authorList>
            <person name="Poehlein A."/>
            <person name="Andreesen J.R."/>
            <person name="Daniel R."/>
        </authorList>
    </citation>
    <scope>NUCLEOTIDE SEQUENCE [LARGE SCALE GENOMIC DNA]</scope>
    <source>
        <strain evidence="2 3">DSM 3953</strain>
    </source>
</reference>
<protein>
    <submittedName>
        <fullName evidence="2">DegV domain-containing protein</fullName>
    </submittedName>
</protein>
<dbReference type="OrthoDB" id="2138472at2"/>
<dbReference type="NCBIfam" id="TIGR00762">
    <property type="entry name" value="DegV"/>
    <property type="match status" value="1"/>
</dbReference>
<sequence>MKYKIVGDSCFDRSAYIDEYVKPQIVPLTIRVDELELRDDEKLDPLELIRLIKESQNGPKTAAPSPHDFLLSYQDAENVFVVTLSSKLSGTYSSAMVAKTMKEEGGAGTFVHVFDSKSATSAETLIGLKIRELTEQELEPQEIVEQVEGYIAGMNTLFILESLDTLIKAGRVSRLAGLIGNVLSIKPVMGADKEGNIYLVEKARGSNRAFGRLVELVGERAVGMESRVLGISHVNCREKAERLRDEIKEKYSFRDVIIVEARGITTVYAGEGGIVVSF</sequence>
<organism evidence="2 3">
    <name type="scientific">Peptoclostridium acidaminophilum DSM 3953</name>
    <dbReference type="NCBI Taxonomy" id="1286171"/>
    <lineage>
        <taxon>Bacteria</taxon>
        <taxon>Bacillati</taxon>
        <taxon>Bacillota</taxon>
        <taxon>Clostridia</taxon>
        <taxon>Peptostreptococcales</taxon>
        <taxon>Peptoclostridiaceae</taxon>
        <taxon>Peptoclostridium</taxon>
    </lineage>
</organism>
<name>W8U913_PEPAC</name>
<dbReference type="RefSeq" id="WP_025436276.1">
    <property type="nucleotide sequence ID" value="NZ_CP007452.1"/>
</dbReference>
<keyword evidence="3" id="KW-1185">Reference proteome</keyword>
<dbReference type="Gene3D" id="2.20.28.50">
    <property type="entry name" value="degv family protein"/>
    <property type="match status" value="1"/>
</dbReference>
<dbReference type="InterPro" id="IPR043168">
    <property type="entry name" value="DegV_C"/>
</dbReference>
<proteinExistence type="predicted"/>
<dbReference type="AlphaFoldDB" id="W8U913"/>
<dbReference type="GO" id="GO:0008289">
    <property type="term" value="F:lipid binding"/>
    <property type="evidence" value="ECO:0007669"/>
    <property type="project" value="UniProtKB-KW"/>
</dbReference>
<dbReference type="Proteomes" id="UP000019591">
    <property type="component" value="Chromosome"/>
</dbReference>
<dbReference type="PANTHER" id="PTHR33434">
    <property type="entry name" value="DEGV DOMAIN-CONTAINING PROTEIN DR_1986-RELATED"/>
    <property type="match status" value="1"/>
</dbReference>
<dbReference type="HOGENOM" id="CLU_048251_2_1_9"/>
<accession>W8U913</accession>
<dbReference type="PANTHER" id="PTHR33434:SF2">
    <property type="entry name" value="FATTY ACID-BINDING PROTEIN TM_1468"/>
    <property type="match status" value="1"/>
</dbReference>
<dbReference type="SUPFAM" id="SSF82549">
    <property type="entry name" value="DAK1/DegV-like"/>
    <property type="match status" value="1"/>
</dbReference>
<dbReference type="EMBL" id="CP007452">
    <property type="protein sequence ID" value="AHM57346.1"/>
    <property type="molecule type" value="Genomic_DNA"/>
</dbReference>
<dbReference type="InterPro" id="IPR003797">
    <property type="entry name" value="DegV"/>
</dbReference>
<dbReference type="Gene3D" id="3.30.1180.10">
    <property type="match status" value="1"/>
</dbReference>
<gene>
    <name evidence="2" type="ORF">EAL2_c20650</name>
</gene>
<dbReference type="PATRIC" id="fig|1286171.3.peg.2012"/>
<evidence type="ECO:0000313" key="3">
    <source>
        <dbReference type="Proteomes" id="UP000019591"/>
    </source>
</evidence>
<dbReference type="InterPro" id="IPR050270">
    <property type="entry name" value="DegV_domain_contain"/>
</dbReference>
<dbReference type="Gene3D" id="3.40.50.10440">
    <property type="entry name" value="Dihydroxyacetone kinase, domain 1"/>
    <property type="match status" value="1"/>
</dbReference>
<dbReference type="STRING" id="1286171.EAL2_c20650"/>
<evidence type="ECO:0000313" key="2">
    <source>
        <dbReference type="EMBL" id="AHM57346.1"/>
    </source>
</evidence>
<keyword evidence="1" id="KW-0446">Lipid-binding</keyword>
<evidence type="ECO:0000256" key="1">
    <source>
        <dbReference type="ARBA" id="ARBA00023121"/>
    </source>
</evidence>
<dbReference type="Pfam" id="PF02645">
    <property type="entry name" value="DegV"/>
    <property type="match status" value="1"/>
</dbReference>
<dbReference type="eggNOG" id="COG1307">
    <property type="taxonomic scope" value="Bacteria"/>
</dbReference>